<dbReference type="HAMAP" id="MF_01974">
    <property type="entry name" value="MetAP_1"/>
    <property type="match status" value="1"/>
</dbReference>
<evidence type="ECO:0000313" key="4">
    <source>
        <dbReference type="Proteomes" id="UP000076858"/>
    </source>
</evidence>
<dbReference type="PANTHER" id="PTHR43330">
    <property type="entry name" value="METHIONINE AMINOPEPTIDASE"/>
    <property type="match status" value="1"/>
</dbReference>
<comment type="catalytic activity">
    <reaction evidence="1 2">
        <text>Release of N-terminal amino acids, preferentially methionine, from peptides and arylamides.</text>
        <dbReference type="EC" id="3.4.11.18"/>
    </reaction>
</comment>
<dbReference type="PRINTS" id="PR00599">
    <property type="entry name" value="MAPEPTIDASE"/>
</dbReference>
<dbReference type="Pfam" id="PF00557">
    <property type="entry name" value="Peptidase_M24"/>
    <property type="match status" value="1"/>
</dbReference>
<dbReference type="AlphaFoldDB" id="A0A0P5J527"/>
<dbReference type="SUPFAM" id="SSF55920">
    <property type="entry name" value="Creatinase/aminopeptidase"/>
    <property type="match status" value="1"/>
</dbReference>
<dbReference type="GO" id="GO:0006508">
    <property type="term" value="P:proteolysis"/>
    <property type="evidence" value="ECO:0007669"/>
    <property type="project" value="UniProtKB-KW"/>
</dbReference>
<evidence type="ECO:0000256" key="2">
    <source>
        <dbReference type="RuleBase" id="RU003653"/>
    </source>
</evidence>
<reference evidence="3 4" key="1">
    <citation type="submission" date="2016-03" db="EMBL/GenBank/DDBJ databases">
        <title>EvidentialGene: Evidence-directed Construction of Genes on Genomes.</title>
        <authorList>
            <person name="Gilbert D.G."/>
            <person name="Choi J.-H."/>
            <person name="Mockaitis K."/>
            <person name="Colbourne J."/>
            <person name="Pfrender M."/>
        </authorList>
    </citation>
    <scope>NUCLEOTIDE SEQUENCE [LARGE SCALE GENOMIC DNA]</scope>
    <source>
        <strain evidence="3 4">Xinb3</strain>
        <tissue evidence="3">Complete organism</tissue>
    </source>
</reference>
<evidence type="ECO:0000313" key="3">
    <source>
        <dbReference type="EMBL" id="KZS13678.1"/>
    </source>
</evidence>
<dbReference type="EC" id="3.4.11.18" evidence="2"/>
<keyword evidence="4" id="KW-1185">Reference proteome</keyword>
<feature type="binding site" evidence="1">
    <location>
        <position position="258"/>
    </location>
    <ligand>
        <name>a divalent metal cation</name>
        <dbReference type="ChEBI" id="CHEBI:60240"/>
        <label>2</label>
        <note>catalytic</note>
    </ligand>
</feature>
<dbReference type="Proteomes" id="UP000076858">
    <property type="component" value="Unassembled WGS sequence"/>
</dbReference>
<keyword evidence="1 2" id="KW-0479">Metal-binding</keyword>
<feature type="binding site" evidence="1">
    <location>
        <position position="167"/>
    </location>
    <ligand>
        <name>substrate</name>
    </ligand>
</feature>
<dbReference type="PANTHER" id="PTHR43330:SF8">
    <property type="entry name" value="METHIONINE AMINOPEPTIDASE 1D, MITOCHONDRIAL"/>
    <property type="match status" value="1"/>
</dbReference>
<feature type="binding site" evidence="1">
    <location>
        <position position="321"/>
    </location>
    <ligand>
        <name>a divalent metal cation</name>
        <dbReference type="ChEBI" id="CHEBI:60240"/>
        <label>1</label>
    </ligand>
</feature>
<dbReference type="GO" id="GO:0046872">
    <property type="term" value="F:metal ion binding"/>
    <property type="evidence" value="ECO:0007669"/>
    <property type="project" value="UniProtKB-UniRule"/>
</dbReference>
<sequence>MRRPIMLFNQVCSSALSYRFSPLAVQNLLQIKRCIRMNSWFKKRLDFGNYQVIETPGQVLQELRCVPSTIMKPPYAQDGKKIPVPVPESTKPEIKSHTQIDGMRASCRLARNALIYAKELVMVGTTTEEIDKNVHKYIISHGAYPSPLHYKGFPKSICTSVNNVVCHGIPDNRALVNGDIINVDITVYLNGFHGDVSETFLVGDVDEKGRELVAVTKKCLDEAVAICKPGRPFNHIGAVIEACAREHGFRVVPAFTGHGIGSYFHGAPDIYHFKNTVLGLMEAGQTFTIEPAIAQGSSQCIILEDKWTAITSDGSRAAQFEHTVLITESGVEVLTSK</sequence>
<feature type="binding site" evidence="1">
    <location>
        <position position="265"/>
    </location>
    <ligand>
        <name>substrate</name>
    </ligand>
</feature>
<comment type="function">
    <text evidence="2">Cotranslationally removes the N-terminal methionine from nascent proteins. The N-terminal methionine is often cleaved when the second residue in the primary sequence is small and uncharged (Met-Ala-, Cys, Gly, Pro, Ser, Thr, or Val).</text>
</comment>
<dbReference type="InterPro" id="IPR002467">
    <property type="entry name" value="Pept_M24A_MAP1"/>
</dbReference>
<feature type="binding site" evidence="1">
    <location>
        <position position="195"/>
    </location>
    <ligand>
        <name>a divalent metal cation</name>
        <dbReference type="ChEBI" id="CHEBI:60240"/>
        <label>2</label>
        <note>catalytic</note>
    </ligand>
</feature>
<evidence type="ECO:0000256" key="1">
    <source>
        <dbReference type="HAMAP-Rule" id="MF_03174"/>
    </source>
</evidence>
<keyword evidence="1" id="KW-0378">Hydrolase</keyword>
<comment type="cofactor">
    <cofactor evidence="1">
        <name>Co(2+)</name>
        <dbReference type="ChEBI" id="CHEBI:48828"/>
    </cofactor>
    <cofactor evidence="1">
        <name>Zn(2+)</name>
        <dbReference type="ChEBI" id="CHEBI:29105"/>
    </cofactor>
    <cofactor evidence="1">
        <name>Mn(2+)</name>
        <dbReference type="ChEBI" id="CHEBI:29035"/>
    </cofactor>
    <cofactor evidence="1">
        <name>Fe(2+)</name>
        <dbReference type="ChEBI" id="CHEBI:29033"/>
    </cofactor>
    <text evidence="1">Binds 2 divalent metal cations per subunit. Has a high-affinity and a low affinity metal-binding site. The true nature of the physiological cofactor is under debate. The enzyme is active with cobalt, zinc, manganese or divalent iron ions. Most likely, methionine aminopeptidases function as mononuclear Fe(2+)-metalloproteases under physiological conditions, and the catalytically relevant metal-binding site has been assigned to the histidine-containing high-affinity site.</text>
</comment>
<organism evidence="3 4">
    <name type="scientific">Daphnia magna</name>
    <dbReference type="NCBI Taxonomy" id="35525"/>
    <lineage>
        <taxon>Eukaryota</taxon>
        <taxon>Metazoa</taxon>
        <taxon>Ecdysozoa</taxon>
        <taxon>Arthropoda</taxon>
        <taxon>Crustacea</taxon>
        <taxon>Branchiopoda</taxon>
        <taxon>Diplostraca</taxon>
        <taxon>Cladocera</taxon>
        <taxon>Anomopoda</taxon>
        <taxon>Daphniidae</taxon>
        <taxon>Daphnia</taxon>
    </lineage>
</organism>
<feature type="binding site" evidence="1">
    <location>
        <position position="290"/>
    </location>
    <ligand>
        <name>a divalent metal cation</name>
        <dbReference type="ChEBI" id="CHEBI:60240"/>
        <label>2</label>
        <note>catalytic</note>
    </ligand>
</feature>
<dbReference type="InterPro" id="IPR000994">
    <property type="entry name" value="Pept_M24"/>
</dbReference>
<dbReference type="OrthoDB" id="3209743at2759"/>
<keyword evidence="1 2" id="KW-0031">Aminopeptidase</keyword>
<dbReference type="STRING" id="35525.A0A0P5J527"/>
<gene>
    <name evidence="3" type="ORF">APZ42_021049</name>
</gene>
<comment type="caution">
    <text evidence="3">The sequence shown here is derived from an EMBL/GenBank/DDBJ whole genome shotgun (WGS) entry which is preliminary data.</text>
</comment>
<protein>
    <recommendedName>
        <fullName evidence="2">Methionine aminopeptidase</fullName>
        <ecNumber evidence="2">3.4.11.18</ecNumber>
    </recommendedName>
</protein>
<feature type="binding site" evidence="1">
    <location>
        <position position="321"/>
    </location>
    <ligand>
        <name>a divalent metal cation</name>
        <dbReference type="ChEBI" id="CHEBI:60240"/>
        <label>2</label>
        <note>catalytic</note>
    </ligand>
</feature>
<keyword evidence="1 2" id="KW-0645">Protease</keyword>
<dbReference type="NCBIfam" id="TIGR00500">
    <property type="entry name" value="met_pdase_I"/>
    <property type="match status" value="1"/>
</dbReference>
<accession>A0A0P5J527</accession>
<name>A0A0P5J527_9CRUS</name>
<dbReference type="Gene3D" id="3.90.230.10">
    <property type="entry name" value="Creatinase/methionine aminopeptidase superfamily"/>
    <property type="match status" value="1"/>
</dbReference>
<dbReference type="GO" id="GO:0070006">
    <property type="term" value="F:metalloaminopeptidase activity"/>
    <property type="evidence" value="ECO:0007669"/>
    <property type="project" value="UniProtKB-UniRule"/>
</dbReference>
<comment type="similarity">
    <text evidence="1">Belongs to the peptidase M24A family. Methionine aminopeptidase type 1 subfamily.</text>
</comment>
<feature type="binding site" evidence="1">
    <location>
        <position position="184"/>
    </location>
    <ligand>
        <name>a divalent metal cation</name>
        <dbReference type="ChEBI" id="CHEBI:60240"/>
        <label>1</label>
    </ligand>
</feature>
<dbReference type="InterPro" id="IPR036005">
    <property type="entry name" value="Creatinase/aminopeptidase-like"/>
</dbReference>
<proteinExistence type="inferred from homology"/>
<dbReference type="InterPro" id="IPR001714">
    <property type="entry name" value="Pept_M24_MAP"/>
</dbReference>
<dbReference type="EMBL" id="LRGB01001036">
    <property type="protein sequence ID" value="KZS13678.1"/>
    <property type="molecule type" value="Genomic_DNA"/>
</dbReference>
<dbReference type="CDD" id="cd01086">
    <property type="entry name" value="MetAP1"/>
    <property type="match status" value="1"/>
</dbReference>
<feature type="binding site" evidence="1">
    <location>
        <position position="195"/>
    </location>
    <ligand>
        <name>a divalent metal cation</name>
        <dbReference type="ChEBI" id="CHEBI:60240"/>
        <label>1</label>
    </ligand>
</feature>
<dbReference type="PROSITE" id="PS00680">
    <property type="entry name" value="MAP_1"/>
    <property type="match status" value="1"/>
</dbReference>
<dbReference type="GO" id="GO:0004239">
    <property type="term" value="F:initiator methionyl aminopeptidase activity"/>
    <property type="evidence" value="ECO:0007669"/>
    <property type="project" value="UniProtKB-UniRule"/>
</dbReference>